<feature type="transmembrane region" description="Helical" evidence="1">
    <location>
        <begin position="36"/>
        <end position="55"/>
    </location>
</feature>
<dbReference type="InterPro" id="IPR045155">
    <property type="entry name" value="Beta-lactam_cat"/>
</dbReference>
<dbReference type="SUPFAM" id="SSF56601">
    <property type="entry name" value="beta-lactamase/transpeptidase-like"/>
    <property type="match status" value="1"/>
</dbReference>
<dbReference type="STRING" id="249189.RV04_GL001892"/>
<dbReference type="GO" id="GO:0008800">
    <property type="term" value="F:beta-lactamase activity"/>
    <property type="evidence" value="ECO:0007669"/>
    <property type="project" value="InterPro"/>
</dbReference>
<gene>
    <name evidence="3" type="ORF">RV04_GL001892</name>
</gene>
<accession>A0A1L8TMZ5</accession>
<dbReference type="PANTHER" id="PTHR35333:SF3">
    <property type="entry name" value="BETA-LACTAMASE-TYPE TRANSPEPTIDASE FOLD CONTAINING PROTEIN"/>
    <property type="match status" value="1"/>
</dbReference>
<feature type="transmembrane region" description="Helical" evidence="1">
    <location>
        <begin position="62"/>
        <end position="78"/>
    </location>
</feature>
<comment type="caution">
    <text evidence="3">The sequence shown here is derived from an EMBL/GenBank/DDBJ whole genome shotgun (WGS) entry which is preliminary data.</text>
</comment>
<reference evidence="3 4" key="1">
    <citation type="submission" date="2014-12" db="EMBL/GenBank/DDBJ databases">
        <title>Draft genome sequences of 29 type strains of Enterococci.</title>
        <authorList>
            <person name="Zhong Z."/>
            <person name="Sun Z."/>
            <person name="Liu W."/>
            <person name="Zhang W."/>
            <person name="Zhang H."/>
        </authorList>
    </citation>
    <scope>NUCLEOTIDE SEQUENCE [LARGE SCALE GENOMIC DNA]</scope>
    <source>
        <strain evidence="3 4">DSM 17122</strain>
    </source>
</reference>
<dbReference type="GO" id="GO:0030655">
    <property type="term" value="P:beta-lactam antibiotic catabolic process"/>
    <property type="evidence" value="ECO:0007669"/>
    <property type="project" value="InterPro"/>
</dbReference>
<dbReference type="InterPro" id="IPR000871">
    <property type="entry name" value="Beta-lactam_class-A"/>
</dbReference>
<sequence length="383" mass="43823">MVISLCLAVIFLGLVVLVFLNKKQHLKKGELLKKALLFWLAITLAWILYLIFYHIPLLKDNAEFVSINGFLLFLFYYLNKSYKWLDKVLFQRLFALWLVLICLFIVGSSINDQRQAGVDFWSIFQTGADEPKEDQKEAKKKKLIKQKATDLKERWQATLKNYPDTNVDIALYSKADDHTYKLTHQPQDNPFYTASIIKVSILAQILHLEQTKQLTVSDEERTLMQSMIEQSDNEATTYLLTNKLDGYNGTAPLFKALKMRHSAPDLTAWGTSTTTATDQITLLNEIFFSNNFLNKENTAYIENLMGNIESDQNWGISAISDESQLKNGWLQYNEAGWIVNSIGHVIIAGKEYTMAVLTNNNTTQAEGQQLIEQLSKDVQKVVK</sequence>
<dbReference type="PANTHER" id="PTHR35333">
    <property type="entry name" value="BETA-LACTAMASE"/>
    <property type="match status" value="1"/>
</dbReference>
<dbReference type="InterPro" id="IPR012338">
    <property type="entry name" value="Beta-lactam/transpept-like"/>
</dbReference>
<keyword evidence="1" id="KW-1133">Transmembrane helix</keyword>
<keyword evidence="4" id="KW-1185">Reference proteome</keyword>
<organism evidence="3 4">
    <name type="scientific">Enterococcus hermanniensis</name>
    <dbReference type="NCBI Taxonomy" id="249189"/>
    <lineage>
        <taxon>Bacteria</taxon>
        <taxon>Bacillati</taxon>
        <taxon>Bacillota</taxon>
        <taxon>Bacilli</taxon>
        <taxon>Lactobacillales</taxon>
        <taxon>Enterococcaceae</taxon>
        <taxon>Enterococcus</taxon>
    </lineage>
</organism>
<dbReference type="Proteomes" id="UP000182077">
    <property type="component" value="Unassembled WGS sequence"/>
</dbReference>
<keyword evidence="1" id="KW-0812">Transmembrane</keyword>
<proteinExistence type="predicted"/>
<dbReference type="Pfam" id="PF13354">
    <property type="entry name" value="Beta-lactamase2"/>
    <property type="match status" value="1"/>
</dbReference>
<dbReference type="OrthoDB" id="3524371at2"/>
<evidence type="ECO:0000313" key="3">
    <source>
        <dbReference type="EMBL" id="OJG45603.1"/>
    </source>
</evidence>
<evidence type="ECO:0000259" key="2">
    <source>
        <dbReference type="Pfam" id="PF13354"/>
    </source>
</evidence>
<feature type="domain" description="Beta-lactamase class A catalytic" evidence="2">
    <location>
        <begin position="221"/>
        <end position="358"/>
    </location>
</feature>
<dbReference type="AlphaFoldDB" id="A0A1L8TMZ5"/>
<dbReference type="EMBL" id="JXKQ01000005">
    <property type="protein sequence ID" value="OJG45603.1"/>
    <property type="molecule type" value="Genomic_DNA"/>
</dbReference>
<dbReference type="Gene3D" id="3.40.710.10">
    <property type="entry name" value="DD-peptidase/beta-lactamase superfamily"/>
    <property type="match status" value="1"/>
</dbReference>
<evidence type="ECO:0000313" key="4">
    <source>
        <dbReference type="Proteomes" id="UP000182077"/>
    </source>
</evidence>
<evidence type="ECO:0000256" key="1">
    <source>
        <dbReference type="SAM" id="Phobius"/>
    </source>
</evidence>
<dbReference type="GO" id="GO:0046677">
    <property type="term" value="P:response to antibiotic"/>
    <property type="evidence" value="ECO:0007669"/>
    <property type="project" value="InterPro"/>
</dbReference>
<name>A0A1L8TMZ5_9ENTE</name>
<feature type="transmembrane region" description="Helical" evidence="1">
    <location>
        <begin position="90"/>
        <end position="110"/>
    </location>
</feature>
<protein>
    <recommendedName>
        <fullName evidence="2">Beta-lactamase class A catalytic domain-containing protein</fullName>
    </recommendedName>
</protein>
<keyword evidence="1" id="KW-0472">Membrane</keyword>